<feature type="compositionally biased region" description="Polar residues" evidence="1">
    <location>
        <begin position="92"/>
        <end position="105"/>
    </location>
</feature>
<sequence length="215" mass="23742">MIWKMIFNSVNVDIPIPEHDALRPYVPYFSSPEPRFSDEYKAYFGWRQSLEEGISSTHNPFNSPLSNAPSVTLNAPANPFVPLLIQAPATGQKRQASESPLTGNASPAKKECNQLADRELLNGETPLLELIELKASFKESRLQFFEAQTSGNNHDVNTKAVVLSPTAETQVQKLYLAEIKMTASEREQLGDSFTARIGAKDGSLIKVEVKICSST</sequence>
<comment type="caution">
    <text evidence="2">The sequence shown here is derived from an EMBL/GenBank/DDBJ whole genome shotgun (WGS) entry which is preliminary data.</text>
</comment>
<feature type="region of interest" description="Disordered" evidence="1">
    <location>
        <begin position="89"/>
        <end position="109"/>
    </location>
</feature>
<accession>A0AAN7AQL6</accession>
<keyword evidence="3" id="KW-1185">Reference proteome</keyword>
<name>A0AAN7AQL6_9PEZI</name>
<reference evidence="2" key="1">
    <citation type="journal article" date="2023" name="Mol. Phylogenet. Evol.">
        <title>Genome-scale phylogeny and comparative genomics of the fungal order Sordariales.</title>
        <authorList>
            <person name="Hensen N."/>
            <person name="Bonometti L."/>
            <person name="Westerberg I."/>
            <person name="Brannstrom I.O."/>
            <person name="Guillou S."/>
            <person name="Cros-Aarteil S."/>
            <person name="Calhoun S."/>
            <person name="Haridas S."/>
            <person name="Kuo A."/>
            <person name="Mondo S."/>
            <person name="Pangilinan J."/>
            <person name="Riley R."/>
            <person name="LaButti K."/>
            <person name="Andreopoulos B."/>
            <person name="Lipzen A."/>
            <person name="Chen C."/>
            <person name="Yan M."/>
            <person name="Daum C."/>
            <person name="Ng V."/>
            <person name="Clum A."/>
            <person name="Steindorff A."/>
            <person name="Ohm R.A."/>
            <person name="Martin F."/>
            <person name="Silar P."/>
            <person name="Natvig D.O."/>
            <person name="Lalanne C."/>
            <person name="Gautier V."/>
            <person name="Ament-Velasquez S.L."/>
            <person name="Kruys A."/>
            <person name="Hutchinson M.I."/>
            <person name="Powell A.J."/>
            <person name="Barry K."/>
            <person name="Miller A.N."/>
            <person name="Grigoriev I.V."/>
            <person name="Debuchy R."/>
            <person name="Gladieux P."/>
            <person name="Hiltunen Thoren M."/>
            <person name="Johannesson H."/>
        </authorList>
    </citation>
    <scope>NUCLEOTIDE SEQUENCE</scope>
    <source>
        <strain evidence="2">CBS 315.58</strain>
    </source>
</reference>
<organism evidence="2 3">
    <name type="scientific">Triangularia verruculosa</name>
    <dbReference type="NCBI Taxonomy" id="2587418"/>
    <lineage>
        <taxon>Eukaryota</taxon>
        <taxon>Fungi</taxon>
        <taxon>Dikarya</taxon>
        <taxon>Ascomycota</taxon>
        <taxon>Pezizomycotina</taxon>
        <taxon>Sordariomycetes</taxon>
        <taxon>Sordariomycetidae</taxon>
        <taxon>Sordariales</taxon>
        <taxon>Podosporaceae</taxon>
        <taxon>Triangularia</taxon>
    </lineage>
</organism>
<dbReference type="Proteomes" id="UP001303160">
    <property type="component" value="Unassembled WGS sequence"/>
</dbReference>
<evidence type="ECO:0000313" key="3">
    <source>
        <dbReference type="Proteomes" id="UP001303160"/>
    </source>
</evidence>
<proteinExistence type="predicted"/>
<dbReference type="EMBL" id="MU864010">
    <property type="protein sequence ID" value="KAK4195534.1"/>
    <property type="molecule type" value="Genomic_DNA"/>
</dbReference>
<evidence type="ECO:0000313" key="2">
    <source>
        <dbReference type="EMBL" id="KAK4195534.1"/>
    </source>
</evidence>
<protein>
    <submittedName>
        <fullName evidence="2">Uncharacterized protein</fullName>
    </submittedName>
</protein>
<gene>
    <name evidence="2" type="ORF">QBC40DRAFT_288918</name>
</gene>
<reference evidence="2" key="2">
    <citation type="submission" date="2023-05" db="EMBL/GenBank/DDBJ databases">
        <authorList>
            <consortium name="Lawrence Berkeley National Laboratory"/>
            <person name="Steindorff A."/>
            <person name="Hensen N."/>
            <person name="Bonometti L."/>
            <person name="Westerberg I."/>
            <person name="Brannstrom I.O."/>
            <person name="Guillou S."/>
            <person name="Cros-Aarteil S."/>
            <person name="Calhoun S."/>
            <person name="Haridas S."/>
            <person name="Kuo A."/>
            <person name="Mondo S."/>
            <person name="Pangilinan J."/>
            <person name="Riley R."/>
            <person name="Labutti K."/>
            <person name="Andreopoulos B."/>
            <person name="Lipzen A."/>
            <person name="Chen C."/>
            <person name="Yanf M."/>
            <person name="Daum C."/>
            <person name="Ng V."/>
            <person name="Clum A."/>
            <person name="Ohm R."/>
            <person name="Martin F."/>
            <person name="Silar P."/>
            <person name="Natvig D."/>
            <person name="Lalanne C."/>
            <person name="Gautier V."/>
            <person name="Ament-Velasquez S.L."/>
            <person name="Kruys A."/>
            <person name="Hutchinson M.I."/>
            <person name="Powell A.J."/>
            <person name="Barry K."/>
            <person name="Miller A.N."/>
            <person name="Grigoriev I.V."/>
            <person name="Debuchy R."/>
            <person name="Gladieux P."/>
            <person name="Thoren M.H."/>
            <person name="Johannesson H."/>
        </authorList>
    </citation>
    <scope>NUCLEOTIDE SEQUENCE</scope>
    <source>
        <strain evidence="2">CBS 315.58</strain>
    </source>
</reference>
<evidence type="ECO:0000256" key="1">
    <source>
        <dbReference type="SAM" id="MobiDB-lite"/>
    </source>
</evidence>
<dbReference type="AlphaFoldDB" id="A0AAN7AQL6"/>